<evidence type="ECO:0000313" key="10">
    <source>
        <dbReference type="EMBL" id="PLB55626.1"/>
    </source>
</evidence>
<keyword evidence="3" id="KW-0853">WD repeat</keyword>
<evidence type="ECO:0000259" key="7">
    <source>
        <dbReference type="Pfam" id="PF08159"/>
    </source>
</evidence>
<protein>
    <submittedName>
        <fullName evidence="10">WD40 repeat-like protein</fullName>
    </submittedName>
</protein>
<dbReference type="Gene3D" id="2.130.10.10">
    <property type="entry name" value="YVTN repeat-like/Quinoprotein amine dehydrogenase"/>
    <property type="match status" value="1"/>
</dbReference>
<dbReference type="RefSeq" id="XP_024710928.1">
    <property type="nucleotide sequence ID" value="XM_024845319.1"/>
</dbReference>
<dbReference type="VEuPathDB" id="FungiDB:P170DRAFT_375488"/>
<feature type="domain" description="Nucleolar protein 10-like second" evidence="8">
    <location>
        <begin position="413"/>
        <end position="462"/>
    </location>
</feature>
<comment type="similarity">
    <text evidence="2">Belongs to the WD repeat NOL10/ENP2 family.</text>
</comment>
<reference evidence="10 11" key="1">
    <citation type="submission" date="2016-12" db="EMBL/GenBank/DDBJ databases">
        <title>The genomes of Aspergillus section Nigri reveals drivers in fungal speciation.</title>
        <authorList>
            <consortium name="DOE Joint Genome Institute"/>
            <person name="Vesth T.C."/>
            <person name="Nybo J."/>
            <person name="Theobald S."/>
            <person name="Brandl J."/>
            <person name="Frisvad J.C."/>
            <person name="Nielsen K.F."/>
            <person name="Lyhne E.K."/>
            <person name="Kogle M.E."/>
            <person name="Kuo A."/>
            <person name="Riley R."/>
            <person name="Clum A."/>
            <person name="Nolan M."/>
            <person name="Lipzen A."/>
            <person name="Salamov A."/>
            <person name="Henrissat B."/>
            <person name="Wiebenga A."/>
            <person name="De Vries R.P."/>
            <person name="Grigoriev I.V."/>
            <person name="Mortensen U.H."/>
            <person name="Andersen M.R."/>
            <person name="Baker S.E."/>
        </authorList>
    </citation>
    <scope>NUCLEOTIDE SEQUENCE [LARGE SCALE GENOMIC DNA]</scope>
    <source>
        <strain evidence="10 11">IBT 23096</strain>
    </source>
</reference>
<dbReference type="STRING" id="1392250.A0A2I2GRX3"/>
<evidence type="ECO:0000256" key="6">
    <source>
        <dbReference type="SAM" id="MobiDB-lite"/>
    </source>
</evidence>
<evidence type="ECO:0000256" key="5">
    <source>
        <dbReference type="ARBA" id="ARBA00023242"/>
    </source>
</evidence>
<dbReference type="EMBL" id="MSFO01000001">
    <property type="protein sequence ID" value="PLB55626.1"/>
    <property type="molecule type" value="Genomic_DNA"/>
</dbReference>
<dbReference type="PANTHER" id="PTHR14927:SF0">
    <property type="entry name" value="NUCLEOLAR PROTEIN 10"/>
    <property type="match status" value="1"/>
</dbReference>
<dbReference type="GO" id="GO:0030686">
    <property type="term" value="C:90S preribosome"/>
    <property type="evidence" value="ECO:0007669"/>
    <property type="project" value="TreeGrafter"/>
</dbReference>
<accession>A0A2I2GRX3</accession>
<keyword evidence="5" id="KW-0539">Nucleus</keyword>
<dbReference type="InterPro" id="IPR056551">
    <property type="entry name" value="Beta-prop_NOL10_N"/>
</dbReference>
<evidence type="ECO:0000256" key="2">
    <source>
        <dbReference type="ARBA" id="ARBA00005264"/>
    </source>
</evidence>
<dbReference type="Pfam" id="PF23098">
    <property type="entry name" value="Beta-prop_NOL10_N"/>
    <property type="match status" value="1"/>
</dbReference>
<dbReference type="Proteomes" id="UP000234275">
    <property type="component" value="Unassembled WGS sequence"/>
</dbReference>
<dbReference type="InterPro" id="IPR015943">
    <property type="entry name" value="WD40/YVTN_repeat-like_dom_sf"/>
</dbReference>
<gene>
    <name evidence="10" type="ORF">P170DRAFT_375488</name>
</gene>
<evidence type="ECO:0000259" key="9">
    <source>
        <dbReference type="Pfam" id="PF23098"/>
    </source>
</evidence>
<dbReference type="GO" id="GO:0000462">
    <property type="term" value="P:maturation of SSU-rRNA from tricistronic rRNA transcript (SSU-rRNA, 5.8S rRNA, LSU-rRNA)"/>
    <property type="evidence" value="ECO:0007669"/>
    <property type="project" value="TreeGrafter"/>
</dbReference>
<feature type="region of interest" description="Disordered" evidence="6">
    <location>
        <begin position="512"/>
        <end position="548"/>
    </location>
</feature>
<dbReference type="SUPFAM" id="SSF50978">
    <property type="entry name" value="WD40 repeat-like"/>
    <property type="match status" value="1"/>
</dbReference>
<feature type="compositionally biased region" description="Basic and acidic residues" evidence="6">
    <location>
        <begin position="693"/>
        <end position="711"/>
    </location>
</feature>
<dbReference type="PANTHER" id="PTHR14927">
    <property type="entry name" value="NUCLEOLAR PROTEIN 10"/>
    <property type="match status" value="1"/>
</dbReference>
<evidence type="ECO:0000259" key="8">
    <source>
        <dbReference type="Pfam" id="PF23097"/>
    </source>
</evidence>
<dbReference type="Pfam" id="PF08159">
    <property type="entry name" value="NUC153"/>
    <property type="match status" value="1"/>
</dbReference>
<sequence>MKLSNQSEVPVYTISGSNTARPLPEWLARRRKRSLKNDPEYANRVELLQDFEFEEASQCIRVSEDGEWVMSTGTYKPQIHTHYLPQLSLSWARHTDALNTTFILLSSDYSKSLHLQSDRSLQFHTPSGCHYTTRLPRYGRDLIYDRFSTDAMVPSVGVNQDGMGEVFRLNLEMGRYMRSFEVDVGGDDFTSAGGGALQGGINTGAVNTGAIAEDSHGLLAFGTTLGTVELWDPRAKGRAGILLPPTQSAADDLRAEITALEFQRSGLTLGTGSSNGLIHLYDLRSPVPLLKKDQGYGFPIHTLKFLQPSTSTREQTMEPKILSADKKIIKLWDPRDGTPWTSVEPAVDMNSVAWCKDSGMILTANEGRQQHAFFIPQLGPAPRWCSFLDNLVEEMAEDPNDPNSFSTGQSGSVYDNYKFLTVPQLKTLNLEHLIGRTNLLRPYMHGYFVAQRLYEEARLITNPYIWEEQRAKRVKERIDQERESRIRGKKKAAVKVNKNLAEKLMAIEDKNERKKAQRVLDRGGDEDMVDAPATTDKPEPEQKGLLGDSRFTQLFEDEDFAIDETSREFQLLNPSTVPDQSTRKERGLTAVEQEAIDDVPGSSSDDSDSDSEQRPAQEKPSNKISTSSYKRTNRAPAQPRMQVSSSSGANSSRDRSFGSRAQNMRGKQKPARRGGGVVGEREVTFQPHVASKRAPEPQFDKTSFKAKERRSASGNTFRKM</sequence>
<feature type="region of interest" description="Disordered" evidence="6">
    <location>
        <begin position="567"/>
        <end position="720"/>
    </location>
</feature>
<organism evidence="10 11">
    <name type="scientific">Aspergillus steynii IBT 23096</name>
    <dbReference type="NCBI Taxonomy" id="1392250"/>
    <lineage>
        <taxon>Eukaryota</taxon>
        <taxon>Fungi</taxon>
        <taxon>Dikarya</taxon>
        <taxon>Ascomycota</taxon>
        <taxon>Pezizomycotina</taxon>
        <taxon>Eurotiomycetes</taxon>
        <taxon>Eurotiomycetidae</taxon>
        <taxon>Eurotiales</taxon>
        <taxon>Aspergillaceae</taxon>
        <taxon>Aspergillus</taxon>
        <taxon>Aspergillus subgen. Circumdati</taxon>
    </lineage>
</organism>
<dbReference type="GO" id="GO:0032040">
    <property type="term" value="C:small-subunit processome"/>
    <property type="evidence" value="ECO:0007669"/>
    <property type="project" value="TreeGrafter"/>
</dbReference>
<feature type="domain" description="Nucleolar protein 10-like N-terminal" evidence="9">
    <location>
        <begin position="6"/>
        <end position="397"/>
    </location>
</feature>
<evidence type="ECO:0000256" key="4">
    <source>
        <dbReference type="ARBA" id="ARBA00022737"/>
    </source>
</evidence>
<dbReference type="AlphaFoldDB" id="A0A2I2GRX3"/>
<keyword evidence="11" id="KW-1185">Reference proteome</keyword>
<feature type="domain" description="NUC153" evidence="7">
    <location>
        <begin position="548"/>
        <end position="576"/>
    </location>
</feature>
<feature type="compositionally biased region" description="Basic and acidic residues" evidence="6">
    <location>
        <begin position="512"/>
        <end position="525"/>
    </location>
</feature>
<dbReference type="InterPro" id="IPR056550">
    <property type="entry name" value="NOL10_2nd"/>
</dbReference>
<keyword evidence="4" id="KW-0677">Repeat</keyword>
<dbReference type="OrthoDB" id="273340at2759"/>
<proteinExistence type="inferred from homology"/>
<evidence type="ECO:0000256" key="1">
    <source>
        <dbReference type="ARBA" id="ARBA00004604"/>
    </source>
</evidence>
<dbReference type="InterPro" id="IPR012580">
    <property type="entry name" value="NUC153"/>
</dbReference>
<name>A0A2I2GRX3_9EURO</name>
<feature type="compositionally biased region" description="Basic and acidic residues" evidence="6">
    <location>
        <begin position="611"/>
        <end position="621"/>
    </location>
</feature>
<comment type="subcellular location">
    <subcellularLocation>
        <location evidence="1">Nucleus</location>
        <location evidence="1">Nucleolus</location>
    </subcellularLocation>
</comment>
<comment type="caution">
    <text evidence="10">The sequence shown here is derived from an EMBL/GenBank/DDBJ whole genome shotgun (WGS) entry which is preliminary data.</text>
</comment>
<dbReference type="Pfam" id="PF23097">
    <property type="entry name" value="NOL10_2nd"/>
    <property type="match status" value="1"/>
</dbReference>
<dbReference type="InterPro" id="IPR040382">
    <property type="entry name" value="NOL10/Enp2"/>
</dbReference>
<evidence type="ECO:0000313" key="11">
    <source>
        <dbReference type="Proteomes" id="UP000234275"/>
    </source>
</evidence>
<dbReference type="GeneID" id="36553019"/>
<dbReference type="InterPro" id="IPR036322">
    <property type="entry name" value="WD40_repeat_dom_sf"/>
</dbReference>
<evidence type="ECO:0000256" key="3">
    <source>
        <dbReference type="ARBA" id="ARBA00022574"/>
    </source>
</evidence>